<comment type="subcellular location">
    <subcellularLocation>
        <location evidence="11">Cytoplasm</location>
    </subcellularLocation>
    <subcellularLocation>
        <location evidence="11">Nucleus</location>
    </subcellularLocation>
</comment>
<dbReference type="InterPro" id="IPR001353">
    <property type="entry name" value="Proteasome_sua/b"/>
</dbReference>
<evidence type="ECO:0000256" key="8">
    <source>
        <dbReference type="ARBA" id="ARBA00024953"/>
    </source>
</evidence>
<evidence type="ECO:0000256" key="5">
    <source>
        <dbReference type="ARBA" id="ARBA00022801"/>
    </source>
</evidence>
<dbReference type="PANTHER" id="PTHR32194">
    <property type="entry name" value="METALLOPROTEASE TLDD"/>
    <property type="match status" value="1"/>
</dbReference>
<feature type="active site" description="Nucleophile" evidence="10">
    <location>
        <position position="57"/>
    </location>
</feature>
<evidence type="ECO:0000256" key="4">
    <source>
        <dbReference type="ARBA" id="ARBA00022698"/>
    </source>
</evidence>
<comment type="function">
    <text evidence="11">Component of the proteasome, a multicatalytic proteinase complex which is characterized by its ability to cleave peptides with Arg, Phe, Tyr, Leu, and Glu adjacent to the leaving group at neutral or slightly basic pH. The proteasome has an ATP-dependent proteolytic activity.</text>
</comment>
<dbReference type="GO" id="GO:0051603">
    <property type="term" value="P:proteolysis involved in protein catabolic process"/>
    <property type="evidence" value="ECO:0007669"/>
    <property type="project" value="InterPro"/>
</dbReference>
<evidence type="ECO:0000256" key="1">
    <source>
        <dbReference type="ARBA" id="ARBA00001198"/>
    </source>
</evidence>
<keyword evidence="2 11" id="KW-0963">Cytoplasm</keyword>
<comment type="function">
    <text evidence="8">Non-catalytic component of the proteasome, a multicatalytic proteinase complex which is characterized by its ability to cleave peptides with Arg, Phe, Tyr, Leu, and Glu adjacent to the leaving group at neutral or slightly basic pH. The proteasome has an ATP-dependent proteolytic activity.</text>
</comment>
<name>A0AAU9FHW3_DROMD</name>
<dbReference type="InterPro" id="IPR029055">
    <property type="entry name" value="Ntn_hydrolases_N"/>
</dbReference>
<dbReference type="PROSITE" id="PS00854">
    <property type="entry name" value="PROTEASOME_BETA_1"/>
    <property type="match status" value="1"/>
</dbReference>
<keyword evidence="6 11" id="KW-0647">Proteasome</keyword>
<protein>
    <recommendedName>
        <fullName evidence="11">Proteasome subunit beta</fullName>
    </recommendedName>
</protein>
<evidence type="ECO:0000256" key="6">
    <source>
        <dbReference type="ARBA" id="ARBA00022942"/>
    </source>
</evidence>
<keyword evidence="3" id="KW-0645">Protease</keyword>
<comment type="subunit">
    <text evidence="11">Component of the proteasome complex.</text>
</comment>
<dbReference type="GO" id="GO:0004298">
    <property type="term" value="F:threonine-type endopeptidase activity"/>
    <property type="evidence" value="ECO:0007669"/>
    <property type="project" value="UniProtKB-KW"/>
</dbReference>
<dbReference type="SUPFAM" id="SSF56235">
    <property type="entry name" value="N-terminal nucleophile aminohydrolases (Ntn hydrolases)"/>
    <property type="match status" value="1"/>
</dbReference>
<comment type="subunit">
    <text evidence="9">The 26S proteasome consists of a 20S proteasome core and two 19S regulatory subunits. The 20S proteasome core is composed of 28 subunits that are arranged in four stacked rings, resulting in a barrel-shaped structure. The two end rings are each formed by seven alpha subunits, and the two central rings are each formed by seven beta subunits. The catalytic chamber with the active sites is on the inside of the barrel.</text>
</comment>
<dbReference type="PRINTS" id="PR00141">
    <property type="entry name" value="PROTEASOME"/>
</dbReference>
<accession>A0AAU9FHW3</accession>
<dbReference type="GO" id="GO:0005737">
    <property type="term" value="C:cytoplasm"/>
    <property type="evidence" value="ECO:0007669"/>
    <property type="project" value="UniProtKB-SubCell"/>
</dbReference>
<sequence>MSLEQLCDLKSVLPTTSCTNFMDNKDQNLQNFPYRLMPPVPGTPDLSHLGRKVNHGTTTVGFVYQGGIVLCADSRLCNGINVCTQKMNKIVPISKHIVGTLAGGAADCKYWYRVLTRESRLHELRYKQPMSVSAAAKMIGDVSQMHRGTGLDMGMLLAGYGPKGPSLIYVDSEGMNISGKKFAVGSGASNALGILDPMYRFDLTDEQAFDLALQCIYQATLCDAYTGGIVLLYRMGPVTHGMVKEVDCMELHKKYSTDALSQVDIDLE</sequence>
<evidence type="ECO:0000256" key="3">
    <source>
        <dbReference type="ARBA" id="ARBA00022670"/>
    </source>
</evidence>
<comment type="similarity">
    <text evidence="11">Belongs to the peptidase T1B family.</text>
</comment>
<dbReference type="GO" id="GO:0005634">
    <property type="term" value="C:nucleus"/>
    <property type="evidence" value="ECO:0007669"/>
    <property type="project" value="UniProtKB-SubCell"/>
</dbReference>
<dbReference type="Pfam" id="PF00227">
    <property type="entry name" value="Proteasome"/>
    <property type="match status" value="1"/>
</dbReference>
<gene>
    <name evidence="12" type="ORF">DMAD_12750</name>
</gene>
<dbReference type="InterPro" id="IPR016050">
    <property type="entry name" value="Proteasome_bsu_CS"/>
</dbReference>
<dbReference type="GO" id="GO:0005839">
    <property type="term" value="C:proteasome core complex"/>
    <property type="evidence" value="ECO:0007669"/>
    <property type="project" value="InterPro"/>
</dbReference>
<proteinExistence type="inferred from homology"/>
<keyword evidence="7" id="KW-0865">Zymogen</keyword>
<evidence type="ECO:0000313" key="12">
    <source>
        <dbReference type="EMBL" id="BFF95329.1"/>
    </source>
</evidence>
<dbReference type="InterPro" id="IPR023333">
    <property type="entry name" value="Proteasome_suB-type"/>
</dbReference>
<dbReference type="AlphaFoldDB" id="A0AAU9FHW3"/>
<evidence type="ECO:0000256" key="9">
    <source>
        <dbReference type="ARBA" id="ARBA00026071"/>
    </source>
</evidence>
<organism evidence="12 13">
    <name type="scientific">Drosophila madeirensis</name>
    <name type="common">Fruit fly</name>
    <dbReference type="NCBI Taxonomy" id="30013"/>
    <lineage>
        <taxon>Eukaryota</taxon>
        <taxon>Metazoa</taxon>
        <taxon>Ecdysozoa</taxon>
        <taxon>Arthropoda</taxon>
        <taxon>Hexapoda</taxon>
        <taxon>Insecta</taxon>
        <taxon>Pterygota</taxon>
        <taxon>Neoptera</taxon>
        <taxon>Endopterygota</taxon>
        <taxon>Diptera</taxon>
        <taxon>Brachycera</taxon>
        <taxon>Muscomorpha</taxon>
        <taxon>Ephydroidea</taxon>
        <taxon>Drosophilidae</taxon>
        <taxon>Drosophila</taxon>
        <taxon>Sophophora</taxon>
    </lineage>
</organism>
<evidence type="ECO:0000256" key="2">
    <source>
        <dbReference type="ARBA" id="ARBA00022490"/>
    </source>
</evidence>
<comment type="catalytic activity">
    <reaction evidence="1">
        <text>Cleavage of peptide bonds with very broad specificity.</text>
        <dbReference type="EC" id="3.4.25.1"/>
    </reaction>
</comment>
<keyword evidence="5" id="KW-0378">Hydrolase</keyword>
<keyword evidence="4" id="KW-0888">Threonine protease</keyword>
<dbReference type="EMBL" id="AP029264">
    <property type="protein sequence ID" value="BFF95329.1"/>
    <property type="molecule type" value="Genomic_DNA"/>
</dbReference>
<evidence type="ECO:0000256" key="10">
    <source>
        <dbReference type="PIRSR" id="PIRSR600243-1"/>
    </source>
</evidence>
<dbReference type="Proteomes" id="UP001500889">
    <property type="component" value="Chromosome U"/>
</dbReference>
<dbReference type="PANTHER" id="PTHR32194:SF3">
    <property type="entry name" value="PROTEASOME SUBUNIT BETA"/>
    <property type="match status" value="1"/>
</dbReference>
<keyword evidence="13" id="KW-1185">Reference proteome</keyword>
<dbReference type="InterPro" id="IPR000243">
    <property type="entry name" value="Pept_T1A_subB"/>
</dbReference>
<dbReference type="Gene3D" id="3.60.20.10">
    <property type="entry name" value="Glutamine Phosphoribosylpyrophosphate, subunit 1, domain 1"/>
    <property type="match status" value="1"/>
</dbReference>
<evidence type="ECO:0000256" key="11">
    <source>
        <dbReference type="RuleBase" id="RU004203"/>
    </source>
</evidence>
<dbReference type="PROSITE" id="PS51476">
    <property type="entry name" value="PROTEASOME_BETA_2"/>
    <property type="match status" value="1"/>
</dbReference>
<evidence type="ECO:0000313" key="13">
    <source>
        <dbReference type="Proteomes" id="UP001500889"/>
    </source>
</evidence>
<evidence type="ECO:0000256" key="7">
    <source>
        <dbReference type="ARBA" id="ARBA00023145"/>
    </source>
</evidence>
<keyword evidence="11" id="KW-0539">Nucleus</keyword>
<reference evidence="12 13" key="1">
    <citation type="submission" date="2024-02" db="EMBL/GenBank/DDBJ databases">
        <title>A chromosome-level genome assembly of Drosophila madeirensis, a fruit fly species endemic to Madeira island.</title>
        <authorList>
            <person name="Tomihara K."/>
            <person name="Llopart A."/>
            <person name="Yamamoto D."/>
        </authorList>
    </citation>
    <scope>NUCLEOTIDE SEQUENCE [LARGE SCALE GENOMIC DNA]</scope>
    <source>
        <strain evidence="12 13">RF1</strain>
    </source>
</reference>